<evidence type="ECO:0000256" key="3">
    <source>
        <dbReference type="SAM" id="MobiDB-lite"/>
    </source>
</evidence>
<dbReference type="GO" id="GO:0006397">
    <property type="term" value="P:mRNA processing"/>
    <property type="evidence" value="ECO:0007669"/>
    <property type="project" value="UniProtKB-KW"/>
</dbReference>
<dbReference type="PANTHER" id="PTHR18806">
    <property type="entry name" value="RBM25 PROTEIN"/>
    <property type="match status" value="1"/>
</dbReference>
<feature type="region of interest" description="Disordered" evidence="3">
    <location>
        <begin position="428"/>
        <end position="539"/>
    </location>
</feature>
<keyword evidence="2" id="KW-0694">RNA-binding</keyword>
<feature type="compositionally biased region" description="Basic and acidic residues" evidence="3">
    <location>
        <begin position="276"/>
        <end position="295"/>
    </location>
</feature>
<evidence type="ECO:0000259" key="4">
    <source>
        <dbReference type="PROSITE" id="PS50102"/>
    </source>
</evidence>
<dbReference type="Gene3D" id="1.20.1390.10">
    <property type="entry name" value="PWI domain"/>
    <property type="match status" value="1"/>
</dbReference>
<dbReference type="FunFam" id="1.20.1390.10:FF:000004">
    <property type="entry name" value="RNA-binding motif protein 25"/>
    <property type="match status" value="1"/>
</dbReference>
<dbReference type="GO" id="GO:0005681">
    <property type="term" value="C:spliceosomal complex"/>
    <property type="evidence" value="ECO:0007669"/>
    <property type="project" value="TreeGrafter"/>
</dbReference>
<evidence type="ECO:0000256" key="1">
    <source>
        <dbReference type="ARBA" id="ARBA00022664"/>
    </source>
</evidence>
<dbReference type="InterPro" id="IPR036483">
    <property type="entry name" value="PWI_dom_sf"/>
</dbReference>
<feature type="domain" description="RRM" evidence="4">
    <location>
        <begin position="31"/>
        <end position="108"/>
    </location>
</feature>
<dbReference type="SMART" id="SM00360">
    <property type="entry name" value="RRM"/>
    <property type="match status" value="1"/>
</dbReference>
<gene>
    <name evidence="6" type="primary">RBM25</name>
</gene>
<dbReference type="InterPro" id="IPR035979">
    <property type="entry name" value="RBD_domain_sf"/>
</dbReference>
<dbReference type="InterPro" id="IPR052768">
    <property type="entry name" value="RBM25"/>
</dbReference>
<dbReference type="PROSITE" id="PS50102">
    <property type="entry name" value="RRM"/>
    <property type="match status" value="1"/>
</dbReference>
<feature type="region of interest" description="Disordered" evidence="3">
    <location>
        <begin position="211"/>
        <end position="327"/>
    </location>
</feature>
<keyword evidence="1" id="KW-0507">mRNA processing</keyword>
<organism evidence="6">
    <name type="scientific">Hydra vulgaris</name>
    <name type="common">Hydra</name>
    <name type="synonym">Hydra attenuata</name>
    <dbReference type="NCBI Taxonomy" id="6087"/>
    <lineage>
        <taxon>Eukaryota</taxon>
        <taxon>Metazoa</taxon>
        <taxon>Cnidaria</taxon>
        <taxon>Hydrozoa</taxon>
        <taxon>Hydroidolina</taxon>
        <taxon>Anthoathecata</taxon>
        <taxon>Aplanulata</taxon>
        <taxon>Hydridae</taxon>
        <taxon>Hydra</taxon>
    </lineage>
</organism>
<dbReference type="InterPro" id="IPR034268">
    <property type="entry name" value="RBM25_RRM"/>
</dbReference>
<evidence type="ECO:0000256" key="2">
    <source>
        <dbReference type="PROSITE-ProRule" id="PRU00176"/>
    </source>
</evidence>
<sequence>FYLVNYINIFKKMPPVMNGIVPPLVQKQEITTVFVGNITDKASDTLIRQILMKCGYIVSWKRVQGAAGRLQAFGFCEYSDPEAGLRSMRLLSGFQIGDKKLLVKVDSKTRSQLDRYKEQKKIEKEVLCDSGENLDDYDIEYDEETKKQDDGIRKEIEKLIRDNMSELDSGILQTFKKTHSGNAENLEGLDMNDDTKNLVAKEIRGFRETYKDERKERDKERERSREKDRHRDRSKEREREYEREKEKQREKEREREREKEREREREREREKRKREREREEREERESRSKHEEAEAPIRSSRRSKSRSRERDRGIEDNDEEYERRRMERIRKDKEHAFLEKLKEWEIRERKRARDYEKQSTKEERKRTEEEEERAHLLEFLEDYDDDRDDVKYYKGSALSRRMRDRDLEIQADARDKQREMEEIEEVLKKQLAGEPIETKKRRGNDPEKTSIQQELMEIERQQQPVAPPVQQNPNLRPAFTAINEETPDTSPAQQDTNSPSPMSSPSFTKFKLTPESKGATPSLKREHSEINGSNEPVSKKFGFGMKVASNVANKNKLGAVFNVNEDVQGANEEPKKKLSRLDEDPKKEPPTVDDKRKLIKNLIEKIPTVKEDLFLYPLKWEIVDETLVEKRIKPWVNKKIFEYIGEEEQTLVEFICSKVLSKSSAKNILEDVAMVLDEESEVFVVKMWRLLIYETEAKCLGLVK</sequence>
<dbReference type="Pfam" id="PF00076">
    <property type="entry name" value="RRM_1"/>
    <property type="match status" value="1"/>
</dbReference>
<dbReference type="Pfam" id="PF01480">
    <property type="entry name" value="PWI"/>
    <property type="match status" value="1"/>
</dbReference>
<dbReference type="SUPFAM" id="SSF101233">
    <property type="entry name" value="PWI domain"/>
    <property type="match status" value="1"/>
</dbReference>
<feature type="region of interest" description="Disordered" evidence="3">
    <location>
        <begin position="568"/>
        <end position="592"/>
    </location>
</feature>
<dbReference type="GO" id="GO:0000381">
    <property type="term" value="P:regulation of alternative mRNA splicing, via spliceosome"/>
    <property type="evidence" value="ECO:0007669"/>
    <property type="project" value="TreeGrafter"/>
</dbReference>
<protein>
    <submittedName>
        <fullName evidence="6">RNA-binding protein 25</fullName>
    </submittedName>
</protein>
<dbReference type="SUPFAM" id="SSF54928">
    <property type="entry name" value="RNA-binding domain, RBD"/>
    <property type="match status" value="1"/>
</dbReference>
<dbReference type="PANTHER" id="PTHR18806:SF4">
    <property type="entry name" value="RNA-BINDING PROTEIN 25"/>
    <property type="match status" value="1"/>
</dbReference>
<dbReference type="OrthoDB" id="6020414at2759"/>
<feature type="compositionally biased region" description="Low complexity" evidence="3">
    <location>
        <begin position="461"/>
        <end position="474"/>
    </location>
</feature>
<feature type="domain" description="PWI" evidence="5">
    <location>
        <begin position="611"/>
        <end position="704"/>
    </location>
</feature>
<proteinExistence type="evidence at transcript level"/>
<dbReference type="CDD" id="cd12446">
    <property type="entry name" value="RRM_RBM25"/>
    <property type="match status" value="1"/>
</dbReference>
<dbReference type="PROSITE" id="PS51025">
    <property type="entry name" value="PWI"/>
    <property type="match status" value="1"/>
</dbReference>
<dbReference type="InterPro" id="IPR012677">
    <property type="entry name" value="Nucleotide-bd_a/b_plait_sf"/>
</dbReference>
<dbReference type="GO" id="GO:0003729">
    <property type="term" value="F:mRNA binding"/>
    <property type="evidence" value="ECO:0007669"/>
    <property type="project" value="TreeGrafter"/>
</dbReference>
<evidence type="ECO:0000313" key="6">
    <source>
        <dbReference type="EMBL" id="CDG70848.1"/>
    </source>
</evidence>
<dbReference type="InterPro" id="IPR000504">
    <property type="entry name" value="RRM_dom"/>
</dbReference>
<feature type="compositionally biased region" description="Basic and acidic residues" evidence="3">
    <location>
        <begin position="306"/>
        <end position="327"/>
    </location>
</feature>
<feature type="compositionally biased region" description="Basic and acidic residues" evidence="3">
    <location>
        <begin position="211"/>
        <end position="269"/>
    </location>
</feature>
<dbReference type="SMART" id="SM00311">
    <property type="entry name" value="PWI"/>
    <property type="match status" value="1"/>
</dbReference>
<feature type="non-terminal residue" evidence="6">
    <location>
        <position position="1"/>
    </location>
</feature>
<accession>T2MF01</accession>
<dbReference type="Gene3D" id="3.30.70.330">
    <property type="match status" value="1"/>
</dbReference>
<dbReference type="AlphaFoldDB" id="T2MF01"/>
<name>T2MF01_HYDVU</name>
<feature type="compositionally biased region" description="Basic and acidic residues" evidence="3">
    <location>
        <begin position="572"/>
        <end position="592"/>
    </location>
</feature>
<dbReference type="InterPro" id="IPR002483">
    <property type="entry name" value="PWI_dom"/>
</dbReference>
<dbReference type="EMBL" id="HAAD01004616">
    <property type="protein sequence ID" value="CDG70848.1"/>
    <property type="molecule type" value="mRNA"/>
</dbReference>
<evidence type="ECO:0000259" key="5">
    <source>
        <dbReference type="PROSITE" id="PS51025"/>
    </source>
</evidence>
<feature type="region of interest" description="Disordered" evidence="3">
    <location>
        <begin position="350"/>
        <end position="372"/>
    </location>
</feature>
<feature type="compositionally biased region" description="Polar residues" evidence="3">
    <location>
        <begin position="488"/>
        <end position="507"/>
    </location>
</feature>
<reference evidence="6" key="1">
    <citation type="journal article" date="2013" name="Genome Biol. Evol.">
        <title>Punctuated emergences of genetic and phenotypic innovations in eumetazoan, bilaterian, euteleostome, and hominidae ancestors.</title>
        <authorList>
            <person name="Wenger Y."/>
            <person name="Galliot B."/>
        </authorList>
    </citation>
    <scope>NUCLEOTIDE SEQUENCE</scope>
    <source>
        <tissue evidence="6">Whole animals</tissue>
    </source>
</reference>